<name>A0ABQ7J3U8_9APIC</name>
<evidence type="ECO:0000256" key="4">
    <source>
        <dbReference type="ARBA" id="ARBA00023212"/>
    </source>
</evidence>
<feature type="non-terminal residue" evidence="5">
    <location>
        <position position="1"/>
    </location>
</feature>
<reference evidence="5 6" key="1">
    <citation type="journal article" date="2020" name="bioRxiv">
        <title>Metabolic contributions of an alphaproteobacterial endosymbiont in the apicomplexan Cardiosporidium cionae.</title>
        <authorList>
            <person name="Hunter E.S."/>
            <person name="Paight C.J."/>
            <person name="Lane C.E."/>
        </authorList>
    </citation>
    <scope>NUCLEOTIDE SEQUENCE [LARGE SCALE GENOMIC DNA]</scope>
    <source>
        <strain evidence="5">ESH_2018</strain>
    </source>
</reference>
<evidence type="ECO:0000256" key="2">
    <source>
        <dbReference type="ARBA" id="ARBA00011015"/>
    </source>
</evidence>
<keyword evidence="3" id="KW-0963">Cytoplasm</keyword>
<keyword evidence="6" id="KW-1185">Reference proteome</keyword>
<evidence type="ECO:0000256" key="1">
    <source>
        <dbReference type="ARBA" id="ARBA00004267"/>
    </source>
</evidence>
<dbReference type="Pfam" id="PF12554">
    <property type="entry name" value="MOZART1"/>
    <property type="match status" value="1"/>
</dbReference>
<keyword evidence="4" id="KW-0206">Cytoskeleton</keyword>
<evidence type="ECO:0000313" key="5">
    <source>
        <dbReference type="EMBL" id="KAF8817760.1"/>
    </source>
</evidence>
<protein>
    <submittedName>
        <fullName evidence="5">Uncharacterized protein</fullName>
    </submittedName>
</protein>
<comment type="caution">
    <text evidence="5">The sequence shown here is derived from an EMBL/GenBank/DDBJ whole genome shotgun (WGS) entry which is preliminary data.</text>
</comment>
<dbReference type="PANTHER" id="PTHR28520">
    <property type="entry name" value="MITOTIC-SPINDLE ORGANIZING PROTEIN 1"/>
    <property type="match status" value="1"/>
</dbReference>
<organism evidence="5 6">
    <name type="scientific">Cardiosporidium cionae</name>
    <dbReference type="NCBI Taxonomy" id="476202"/>
    <lineage>
        <taxon>Eukaryota</taxon>
        <taxon>Sar</taxon>
        <taxon>Alveolata</taxon>
        <taxon>Apicomplexa</taxon>
        <taxon>Aconoidasida</taxon>
        <taxon>Nephromycida</taxon>
        <taxon>Cardiosporidium</taxon>
    </lineage>
</organism>
<sequence length="177" mass="19836">FRGDICVTSNVVFFNNSVIFVPVLNILPNLLLEIDFHKAASTFQTHFSVLKMQKTKVDVQSRWDEDEAVATLDILYELSLVLDTGLDKSSLQLLVQLIEWGIHPEALANTMLELQTVLRNLKVQELQKLSDISLQSSQNHPILASNVLNTVSSLTTASVRGVHEKHPTSAFLKQEKN</sequence>
<accession>A0ABQ7J3U8</accession>
<dbReference type="PANTHER" id="PTHR28520:SF2">
    <property type="entry name" value="MITOTIC-SPINDLE ORGANIZING PROTEIN 1"/>
    <property type="match status" value="1"/>
</dbReference>
<evidence type="ECO:0000256" key="3">
    <source>
        <dbReference type="ARBA" id="ARBA00022490"/>
    </source>
</evidence>
<dbReference type="InterPro" id="IPR022214">
    <property type="entry name" value="MZT1"/>
</dbReference>
<proteinExistence type="inferred from homology"/>
<comment type="similarity">
    <text evidence="2">Belongs to the MOZART1 family.</text>
</comment>
<dbReference type="Proteomes" id="UP000823046">
    <property type="component" value="Unassembled WGS sequence"/>
</dbReference>
<evidence type="ECO:0000313" key="6">
    <source>
        <dbReference type="Proteomes" id="UP000823046"/>
    </source>
</evidence>
<gene>
    <name evidence="5" type="ORF">IE077_001975</name>
</gene>
<dbReference type="EMBL" id="JADAQX010001527">
    <property type="protein sequence ID" value="KAF8817760.1"/>
    <property type="molecule type" value="Genomic_DNA"/>
</dbReference>
<comment type="subcellular location">
    <subcellularLocation>
        <location evidence="1">Cytoplasm</location>
        <location evidence="1">Cytoskeleton</location>
        <location evidence="1">Microtubule organizing center</location>
    </subcellularLocation>
</comment>